<comment type="similarity">
    <text evidence="7">Belongs to the MraZ family.</text>
</comment>
<dbReference type="InterPro" id="IPR038619">
    <property type="entry name" value="MraZ_sf"/>
</dbReference>
<evidence type="ECO:0000256" key="3">
    <source>
        <dbReference type="ARBA" id="ARBA00022737"/>
    </source>
</evidence>
<dbReference type="PROSITE" id="PS51740">
    <property type="entry name" value="SPOVT_ABRB"/>
    <property type="match status" value="2"/>
</dbReference>
<keyword evidence="9" id="KW-0132">Cell division</keyword>
<dbReference type="GO" id="GO:0000976">
    <property type="term" value="F:transcription cis-regulatory region binding"/>
    <property type="evidence" value="ECO:0007669"/>
    <property type="project" value="TreeGrafter"/>
</dbReference>
<dbReference type="GO" id="GO:0009295">
    <property type="term" value="C:nucleoid"/>
    <property type="evidence" value="ECO:0007669"/>
    <property type="project" value="UniProtKB-SubCell"/>
</dbReference>
<reference evidence="9 10" key="1">
    <citation type="journal article" date="2013" name="Genome Announc.">
        <title>Genome Sequence of Mycoplasma columbinum Strain SF7.</title>
        <authorList>
            <person name="Guo Z."/>
            <person name="Xu X."/>
            <person name="Zheng Q."/>
            <person name="Li T."/>
            <person name="Kuang S."/>
            <person name="Zhang Z."/>
            <person name="Chen Y."/>
            <person name="Lu X."/>
            <person name="Zhou R."/>
            <person name="Bi D."/>
            <person name="Jin H."/>
        </authorList>
    </citation>
    <scope>NUCLEOTIDE SEQUENCE [LARGE SCALE GENOMIC DNA]</scope>
    <source>
        <strain evidence="9 10">SF7</strain>
    </source>
</reference>
<keyword evidence="3" id="KW-0677">Repeat</keyword>
<dbReference type="STRING" id="1037410.MCSF7_01276"/>
<dbReference type="eggNOG" id="COG2001">
    <property type="taxonomic scope" value="Bacteria"/>
</dbReference>
<dbReference type="SUPFAM" id="SSF89447">
    <property type="entry name" value="AbrB/MazE/MraZ-like"/>
    <property type="match status" value="1"/>
</dbReference>
<feature type="domain" description="SpoVT-AbrB" evidence="8">
    <location>
        <begin position="4"/>
        <end position="46"/>
    </location>
</feature>
<comment type="subcellular location">
    <subcellularLocation>
        <location evidence="7">Cytoplasm</location>
        <location evidence="7">Nucleoid</location>
    </subcellularLocation>
</comment>
<dbReference type="InterPro" id="IPR020603">
    <property type="entry name" value="MraZ_dom"/>
</dbReference>
<dbReference type="Gene3D" id="3.40.1550.20">
    <property type="entry name" value="Transcriptional regulator MraZ domain"/>
    <property type="match status" value="1"/>
</dbReference>
<dbReference type="NCBIfam" id="TIGR00242">
    <property type="entry name" value="division/cell wall cluster transcriptional repressor MraZ"/>
    <property type="match status" value="1"/>
</dbReference>
<evidence type="ECO:0000256" key="7">
    <source>
        <dbReference type="HAMAP-Rule" id="MF_01008"/>
    </source>
</evidence>
<dbReference type="GO" id="GO:0003700">
    <property type="term" value="F:DNA-binding transcription factor activity"/>
    <property type="evidence" value="ECO:0007669"/>
    <property type="project" value="UniProtKB-UniRule"/>
</dbReference>
<comment type="caution">
    <text evidence="9">The sequence shown here is derived from an EMBL/GenBank/DDBJ whole genome shotgun (WGS) entry which is preliminary data.</text>
</comment>
<dbReference type="EMBL" id="AFXA01000011">
    <property type="protein sequence ID" value="EGV00049.1"/>
    <property type="molecule type" value="Genomic_DNA"/>
</dbReference>
<dbReference type="PANTHER" id="PTHR34701:SF1">
    <property type="entry name" value="TRANSCRIPTIONAL REGULATOR MRAZ"/>
    <property type="match status" value="1"/>
</dbReference>
<dbReference type="HAMAP" id="MF_01008">
    <property type="entry name" value="MraZ"/>
    <property type="match status" value="1"/>
</dbReference>
<dbReference type="CDD" id="cd16320">
    <property type="entry name" value="MraZ_N"/>
    <property type="match status" value="1"/>
</dbReference>
<keyword evidence="4 7" id="KW-0805">Transcription regulation</keyword>
<keyword evidence="5 7" id="KW-0238">DNA-binding</keyword>
<evidence type="ECO:0000256" key="6">
    <source>
        <dbReference type="ARBA" id="ARBA00023163"/>
    </source>
</evidence>
<name>F9UK44_9BACT</name>
<dbReference type="AlphaFoldDB" id="F9UK44"/>
<evidence type="ECO:0000313" key="10">
    <source>
        <dbReference type="Proteomes" id="UP000004978"/>
    </source>
</evidence>
<dbReference type="InterPro" id="IPR003444">
    <property type="entry name" value="MraZ"/>
</dbReference>
<organism evidence="9 10">
    <name type="scientific">Mycoplasmopsis columbina SF7</name>
    <dbReference type="NCBI Taxonomy" id="1037410"/>
    <lineage>
        <taxon>Bacteria</taxon>
        <taxon>Bacillati</taxon>
        <taxon>Mycoplasmatota</taxon>
        <taxon>Mycoplasmoidales</taxon>
        <taxon>Metamycoplasmataceae</taxon>
        <taxon>Mycoplasmopsis</taxon>
    </lineage>
</organism>
<dbReference type="PANTHER" id="PTHR34701">
    <property type="entry name" value="TRANSCRIPTIONAL REGULATOR MRAZ"/>
    <property type="match status" value="1"/>
</dbReference>
<keyword evidence="9" id="KW-0131">Cell cycle</keyword>
<evidence type="ECO:0000256" key="2">
    <source>
        <dbReference type="ARBA" id="ARBA00022490"/>
    </source>
</evidence>
<protein>
    <recommendedName>
        <fullName evidence="1 7">Transcriptional regulator MraZ</fullName>
    </recommendedName>
</protein>
<dbReference type="InterPro" id="IPR035644">
    <property type="entry name" value="MraZ_C"/>
</dbReference>
<dbReference type="CDD" id="cd16321">
    <property type="entry name" value="MraZ_C"/>
    <property type="match status" value="1"/>
</dbReference>
<evidence type="ECO:0000313" key="9">
    <source>
        <dbReference type="EMBL" id="EGV00049.1"/>
    </source>
</evidence>
<dbReference type="GO" id="GO:0005737">
    <property type="term" value="C:cytoplasm"/>
    <property type="evidence" value="ECO:0007669"/>
    <property type="project" value="UniProtKB-UniRule"/>
</dbReference>
<dbReference type="InterPro" id="IPR035642">
    <property type="entry name" value="MraZ_N"/>
</dbReference>
<dbReference type="RefSeq" id="WP_006608662.1">
    <property type="nucleotide sequence ID" value="NZ_AFXA01000011.1"/>
</dbReference>
<keyword evidence="10" id="KW-1185">Reference proteome</keyword>
<evidence type="ECO:0000256" key="4">
    <source>
        <dbReference type="ARBA" id="ARBA00023015"/>
    </source>
</evidence>
<evidence type="ECO:0000256" key="5">
    <source>
        <dbReference type="ARBA" id="ARBA00023125"/>
    </source>
</evidence>
<dbReference type="InterPro" id="IPR007159">
    <property type="entry name" value="SpoVT-AbrB_dom"/>
</dbReference>
<proteinExistence type="inferred from homology"/>
<dbReference type="Proteomes" id="UP000004978">
    <property type="component" value="Unassembled WGS sequence"/>
</dbReference>
<keyword evidence="6 7" id="KW-0804">Transcription</keyword>
<comment type="subunit">
    <text evidence="7">Forms oligomers.</text>
</comment>
<dbReference type="InterPro" id="IPR037914">
    <property type="entry name" value="SpoVT-AbrB_sf"/>
</dbReference>
<dbReference type="GO" id="GO:0051301">
    <property type="term" value="P:cell division"/>
    <property type="evidence" value="ECO:0007669"/>
    <property type="project" value="UniProtKB-KW"/>
</dbReference>
<evidence type="ECO:0000256" key="1">
    <source>
        <dbReference type="ARBA" id="ARBA00013860"/>
    </source>
</evidence>
<dbReference type="GO" id="GO:2000143">
    <property type="term" value="P:negative regulation of DNA-templated transcription initiation"/>
    <property type="evidence" value="ECO:0007669"/>
    <property type="project" value="TreeGrafter"/>
</dbReference>
<gene>
    <name evidence="7" type="primary">mraZ</name>
    <name evidence="9" type="ORF">MCSF7_01276</name>
</gene>
<keyword evidence="2 7" id="KW-0963">Cytoplasm</keyword>
<sequence length="143" mass="16538">MYGKYPRTIDSKNRVMLPSKLRDNLGSKFYMTIGMENMVELRSQSEFNNFASKLNQQSNFDPKARMLKRLWLGNTQEIETDSQGRFVIPKQFLDKAAIQKDVIFVGMGNLVELWSLEKLTAYDEEISVEEMNAAAMHLADKDF</sequence>
<accession>F9UK44</accession>
<evidence type="ECO:0000259" key="8">
    <source>
        <dbReference type="PROSITE" id="PS51740"/>
    </source>
</evidence>
<dbReference type="Pfam" id="PF02381">
    <property type="entry name" value="MraZ"/>
    <property type="match status" value="2"/>
</dbReference>
<feature type="domain" description="SpoVT-AbrB" evidence="8">
    <location>
        <begin position="75"/>
        <end position="118"/>
    </location>
</feature>